<dbReference type="GO" id="GO:0004222">
    <property type="term" value="F:metalloendopeptidase activity"/>
    <property type="evidence" value="ECO:0007669"/>
    <property type="project" value="InterPro"/>
</dbReference>
<keyword evidence="4" id="KW-0862">Zinc</keyword>
<keyword evidence="6" id="KW-0812">Transmembrane</keyword>
<evidence type="ECO:0000256" key="1">
    <source>
        <dbReference type="ARBA" id="ARBA00023157"/>
    </source>
</evidence>
<dbReference type="OrthoDB" id="5951731at2759"/>
<keyword evidence="1" id="KW-1015">Disulfide bond</keyword>
<dbReference type="InterPro" id="IPR001762">
    <property type="entry name" value="Disintegrin_dom"/>
</dbReference>
<dbReference type="Proteomes" id="UP000018144">
    <property type="component" value="Unassembled WGS sequence"/>
</dbReference>
<feature type="binding site" evidence="4">
    <location>
        <position position="441"/>
    </location>
    <ligand>
        <name>Zn(2+)</name>
        <dbReference type="ChEBI" id="CHEBI:29105"/>
        <note>catalytic</note>
    </ligand>
</feature>
<evidence type="ECO:0000256" key="2">
    <source>
        <dbReference type="ARBA" id="ARBA00056552"/>
    </source>
</evidence>
<feature type="compositionally biased region" description="Gly residues" evidence="5">
    <location>
        <begin position="791"/>
        <end position="803"/>
    </location>
</feature>
<dbReference type="Pfam" id="PF13688">
    <property type="entry name" value="Reprolysin_5"/>
    <property type="match status" value="1"/>
</dbReference>
<evidence type="ECO:0000256" key="4">
    <source>
        <dbReference type="PROSITE-ProRule" id="PRU00276"/>
    </source>
</evidence>
<dbReference type="SUPFAM" id="SSF55486">
    <property type="entry name" value="Metalloproteases ('zincins'), catalytic domain"/>
    <property type="match status" value="1"/>
</dbReference>
<feature type="binding site" evidence="4">
    <location>
        <position position="431"/>
    </location>
    <ligand>
        <name>Zn(2+)</name>
        <dbReference type="ChEBI" id="CHEBI:29105"/>
        <note>catalytic</note>
    </ligand>
</feature>
<dbReference type="SMART" id="SM00608">
    <property type="entry name" value="ACR"/>
    <property type="match status" value="1"/>
</dbReference>
<sequence>MADIGGDAISNTLLFIRVYNRNRVSYVTKVESPSINTPNKRAHAHLEVDIYFSIHNGDQEIKFTLEPNHDILPHGAEVQYLDENGEVARREKIVRKDYLVYKGNTWTRDDMGWTHAGWARIVISRDGENPFFEGAFILNGDAHHVMSRANYMKTRHPLDPIIGSDDDEFMVVFRDSDIEKPSYQELKRRSELGLDTACSSDKLAFNNHPDHPVNQMILERTKLKRVVGSLGLDQMMGAGSGGFTKRQMDGDIIGNSGNSAGVNLRTSIGSTDGCPKTRQVALIGVATDCTYTGDFPSEADAKANVIRQLNTASDLYERRFNITLGLAQIIVSSASCPPQPPALTKWNVPCGGSATIESRLNLFSEWRGNRSDDKMALWTLLTTCETGSSVGLAWLGQLCKTQANTNALDGSFVSGVNVVARTSTEWKVLAHEIGHTMGAVHDCTSQSCGTNMPQTSQCCPLSATECDAGQKFIMNPSTSESIQDFSPCTVGNICSAIGRRGVDTSCLTSNRGVTIITEQECGNGIVEKGEDCDCGGVAQCAGNKCCDPKTCKFVDNAVCDDSNEDCCTSCQFASSSKVCRPSNGICDPEERCSGKTSTCPDDKVTPDGTVCSSPSSPGDLNLKCASGQCTSRDQQCKTVMGRLTSSNDTRSCDNSNCVLTCQSPEFGIDMCLRMQQNFLDGTPCKGDGVCMNGYCKGASTLGEVRSWIDRHRNIVIGVAAGVGALLLFSIISCCCSRYRGRRRRPKGVPSPPQRGVQQWQQLPPRPAPAYTRPFNNSAGHRGSESSAARGGYPGGQGGSGGYGGPPPQYPTQNGTVRYA</sequence>
<comment type="function">
    <text evidence="2">Probable zinc protease.</text>
</comment>
<evidence type="ECO:0000259" key="8">
    <source>
        <dbReference type="PROSITE" id="PS50215"/>
    </source>
</evidence>
<proteinExistence type="predicted"/>
<dbReference type="Pfam" id="PF00200">
    <property type="entry name" value="Disintegrin"/>
    <property type="match status" value="1"/>
</dbReference>
<dbReference type="STRING" id="1076935.U4LRY3"/>
<feature type="domain" description="Disintegrin" evidence="7">
    <location>
        <begin position="518"/>
        <end position="607"/>
    </location>
</feature>
<keyword evidence="6" id="KW-1133">Transmembrane helix</keyword>
<feature type="binding site" evidence="4">
    <location>
        <position position="435"/>
    </location>
    <ligand>
        <name>Zn(2+)</name>
        <dbReference type="ChEBI" id="CHEBI:29105"/>
        <note>catalytic</note>
    </ligand>
</feature>
<dbReference type="eggNOG" id="KOG3607">
    <property type="taxonomic scope" value="Eukaryota"/>
</dbReference>
<evidence type="ECO:0000313" key="9">
    <source>
        <dbReference type="EMBL" id="CCX32095.1"/>
    </source>
</evidence>
<evidence type="ECO:0000256" key="6">
    <source>
        <dbReference type="SAM" id="Phobius"/>
    </source>
</evidence>
<dbReference type="Gene3D" id="4.10.70.10">
    <property type="entry name" value="Disintegrin domain"/>
    <property type="match status" value="1"/>
</dbReference>
<protein>
    <recommendedName>
        <fullName evidence="3">Disintegrin and metalloproteinase domain-containing protein B</fullName>
    </recommendedName>
</protein>
<dbReference type="PROSITE" id="PS50214">
    <property type="entry name" value="DISINTEGRIN_2"/>
    <property type="match status" value="1"/>
</dbReference>
<dbReference type="Gene3D" id="3.40.390.10">
    <property type="entry name" value="Collagenase (Catalytic Domain)"/>
    <property type="match status" value="1"/>
</dbReference>
<comment type="caution">
    <text evidence="4">Lacks conserved residue(s) required for the propagation of feature annotation.</text>
</comment>
<dbReference type="InterPro" id="IPR001590">
    <property type="entry name" value="Peptidase_M12B"/>
</dbReference>
<dbReference type="FunFam" id="4.10.70.10:FF:000003">
    <property type="entry name" value="Disintegrin and metalloproteinase domain-containing protein 17"/>
    <property type="match status" value="1"/>
</dbReference>
<feature type="domain" description="Peptidase M12B" evidence="8">
    <location>
        <begin position="278"/>
        <end position="493"/>
    </location>
</feature>
<dbReference type="OMA" id="YGLQQNF"/>
<dbReference type="GO" id="GO:0007229">
    <property type="term" value="P:integrin-mediated signaling pathway"/>
    <property type="evidence" value="ECO:0007669"/>
    <property type="project" value="UniProtKB-KW"/>
</dbReference>
<keyword evidence="6" id="KW-0472">Membrane</keyword>
<evidence type="ECO:0000259" key="7">
    <source>
        <dbReference type="PROSITE" id="PS50214"/>
    </source>
</evidence>
<feature type="transmembrane region" description="Helical" evidence="6">
    <location>
        <begin position="714"/>
        <end position="736"/>
    </location>
</feature>
<dbReference type="GO" id="GO:0046872">
    <property type="term" value="F:metal ion binding"/>
    <property type="evidence" value="ECO:0007669"/>
    <property type="project" value="UniProtKB-KW"/>
</dbReference>
<organism evidence="9 10">
    <name type="scientific">Pyronema omphalodes (strain CBS 100304)</name>
    <name type="common">Pyronema confluens</name>
    <dbReference type="NCBI Taxonomy" id="1076935"/>
    <lineage>
        <taxon>Eukaryota</taxon>
        <taxon>Fungi</taxon>
        <taxon>Dikarya</taxon>
        <taxon>Ascomycota</taxon>
        <taxon>Pezizomycotina</taxon>
        <taxon>Pezizomycetes</taxon>
        <taxon>Pezizales</taxon>
        <taxon>Pyronemataceae</taxon>
        <taxon>Pyronema</taxon>
    </lineage>
</organism>
<dbReference type="PANTHER" id="PTHR11905:SF159">
    <property type="entry name" value="ADAM METALLOPROTEASE"/>
    <property type="match status" value="1"/>
</dbReference>
<dbReference type="InterPro" id="IPR024079">
    <property type="entry name" value="MetalloPept_cat_dom_sf"/>
</dbReference>
<evidence type="ECO:0000313" key="10">
    <source>
        <dbReference type="Proteomes" id="UP000018144"/>
    </source>
</evidence>
<feature type="active site" evidence="4">
    <location>
        <position position="432"/>
    </location>
</feature>
<dbReference type="GO" id="GO:0006508">
    <property type="term" value="P:proteolysis"/>
    <property type="evidence" value="ECO:0007669"/>
    <property type="project" value="InterPro"/>
</dbReference>
<dbReference type="CDD" id="cd04271">
    <property type="entry name" value="ZnMc_ADAM_fungal"/>
    <property type="match status" value="1"/>
</dbReference>
<keyword evidence="10" id="KW-1185">Reference proteome</keyword>
<accession>U4LRY3</accession>
<dbReference type="EMBL" id="HF935724">
    <property type="protein sequence ID" value="CCX32095.1"/>
    <property type="molecule type" value="Genomic_DNA"/>
</dbReference>
<evidence type="ECO:0000256" key="3">
    <source>
        <dbReference type="ARBA" id="ARBA00074021"/>
    </source>
</evidence>
<keyword evidence="9" id="KW-0401">Integrin</keyword>
<feature type="region of interest" description="Disordered" evidence="5">
    <location>
        <begin position="741"/>
        <end position="819"/>
    </location>
</feature>
<dbReference type="InterPro" id="IPR036436">
    <property type="entry name" value="Disintegrin_dom_sf"/>
</dbReference>
<dbReference type="AlphaFoldDB" id="U4LRY3"/>
<dbReference type="PANTHER" id="PTHR11905">
    <property type="entry name" value="ADAM A DISINTEGRIN AND METALLOPROTEASE DOMAIN"/>
    <property type="match status" value="1"/>
</dbReference>
<keyword evidence="4" id="KW-0479">Metal-binding</keyword>
<dbReference type="InterPro" id="IPR006586">
    <property type="entry name" value="ADAM_Cys-rich"/>
</dbReference>
<evidence type="ECO:0000256" key="5">
    <source>
        <dbReference type="SAM" id="MobiDB-lite"/>
    </source>
</evidence>
<name>U4LRY3_PYROM</name>
<dbReference type="PROSITE" id="PS50215">
    <property type="entry name" value="ADAM_MEPRO"/>
    <property type="match status" value="1"/>
</dbReference>
<reference evidence="9 10" key="1">
    <citation type="journal article" date="2013" name="PLoS Genet.">
        <title>The genome and development-dependent transcriptomes of Pyronema confluens: a window into fungal evolution.</title>
        <authorList>
            <person name="Traeger S."/>
            <person name="Altegoer F."/>
            <person name="Freitag M."/>
            <person name="Gabaldon T."/>
            <person name="Kempken F."/>
            <person name="Kumar A."/>
            <person name="Marcet-Houben M."/>
            <person name="Poggeler S."/>
            <person name="Stajich J.E."/>
            <person name="Nowrousian M."/>
        </authorList>
    </citation>
    <scope>NUCLEOTIDE SEQUENCE [LARGE SCALE GENOMIC DNA]</scope>
    <source>
        <strain evidence="10">CBS 100304</strain>
        <tissue evidence="9">Vegetative mycelium</tissue>
    </source>
</reference>
<gene>
    <name evidence="9" type="ORF">PCON_12365</name>
</gene>
<dbReference type="Gene3D" id="3.40.1620.60">
    <property type="match status" value="1"/>
</dbReference>
<dbReference type="InterPro" id="IPR034028">
    <property type="entry name" value="ZnMc_ADAM_fungal"/>
</dbReference>
<dbReference type="SMART" id="SM00050">
    <property type="entry name" value="DISIN"/>
    <property type="match status" value="1"/>
</dbReference>
<dbReference type="SUPFAM" id="SSF57552">
    <property type="entry name" value="Blood coagulation inhibitor (disintegrin)"/>
    <property type="match status" value="1"/>
</dbReference>